<dbReference type="OrthoDB" id="2667109at2"/>
<evidence type="ECO:0000313" key="1">
    <source>
        <dbReference type="EMBL" id="PWA11073.1"/>
    </source>
</evidence>
<keyword evidence="2" id="KW-1185">Reference proteome</keyword>
<dbReference type="RefSeq" id="WP_116554805.1">
    <property type="nucleotide sequence ID" value="NZ_QCZG01000019.1"/>
</dbReference>
<accession>A0A2U1K258</accession>
<evidence type="ECO:0000313" key="2">
    <source>
        <dbReference type="Proteomes" id="UP000245998"/>
    </source>
</evidence>
<protein>
    <submittedName>
        <fullName evidence="1">Uncharacterized protein</fullName>
    </submittedName>
</protein>
<dbReference type="InterPro" id="IPR011049">
    <property type="entry name" value="Serralysin-like_metalloprot_C"/>
</dbReference>
<organism evidence="1 2">
    <name type="scientific">Pueribacillus theae</name>
    <dbReference type="NCBI Taxonomy" id="2171751"/>
    <lineage>
        <taxon>Bacteria</taxon>
        <taxon>Bacillati</taxon>
        <taxon>Bacillota</taxon>
        <taxon>Bacilli</taxon>
        <taxon>Bacillales</taxon>
        <taxon>Bacillaceae</taxon>
        <taxon>Pueribacillus</taxon>
    </lineage>
</organism>
<dbReference type="SUPFAM" id="SSF101967">
    <property type="entry name" value="Adhesin YadA, collagen-binding domain"/>
    <property type="match status" value="1"/>
</dbReference>
<name>A0A2U1K258_9BACI</name>
<comment type="caution">
    <text evidence="1">The sequence shown here is derived from an EMBL/GenBank/DDBJ whole genome shotgun (WGS) entry which is preliminary data.</text>
</comment>
<sequence>MPRLQAANDAETTLAESINASQTTLTVIDSSSFPAVPFRATIDPLGNMEIVEVTAVNGTTWTVERAKENTSAASHAAGVKIENSFTAGTYQELADETDVRNVSNALDLHKAEKATMSTLGHVRVDGNTIKITSNGVISGFNENADTVRIGRAAQVSGSYSIAIGSFADAQNGCIIIGREAYATEPDNVIIGNDAFAVGSANVVIGEGAVAWGRHSAAIGAGAEAVGEGMLGSENEVYSWVVPGRFTVQGTKNFEMPHPKPEKRETHVIRHGAVESPTAGDTLYRWKVVATKDNDKAIIELPDYFVWLNKDVQVFVTPQGHFGNGYGVLNEETEQLEIHCQYEGEYNVLVIGTRNDDHQSVQEWSIKGVEREIGESWNGESRMFSVNEIIEVSEMKEA</sequence>
<dbReference type="Proteomes" id="UP000245998">
    <property type="component" value="Unassembled WGS sequence"/>
</dbReference>
<dbReference type="EMBL" id="QCZG01000019">
    <property type="protein sequence ID" value="PWA11073.1"/>
    <property type="molecule type" value="Genomic_DNA"/>
</dbReference>
<dbReference type="AlphaFoldDB" id="A0A2U1K258"/>
<reference evidence="1 2" key="1">
    <citation type="submission" date="2018-04" db="EMBL/GenBank/DDBJ databases">
        <title>Camelliibacillus theae gen. nov., sp. nov., isolated from Pu'er tea.</title>
        <authorList>
            <person name="Niu L."/>
        </authorList>
    </citation>
    <scope>NUCLEOTIDE SEQUENCE [LARGE SCALE GENOMIC DNA]</scope>
    <source>
        <strain evidence="1 2">T8</strain>
    </source>
</reference>
<dbReference type="Gene3D" id="2.150.10.10">
    <property type="entry name" value="Serralysin-like metalloprotease, C-terminal"/>
    <property type="match status" value="1"/>
</dbReference>
<gene>
    <name evidence="1" type="ORF">DCC39_10265</name>
</gene>
<proteinExistence type="predicted"/>